<evidence type="ECO:0000256" key="1">
    <source>
        <dbReference type="SAM" id="SignalP"/>
    </source>
</evidence>
<keyword evidence="3" id="KW-1185">Reference proteome</keyword>
<reference evidence="2" key="1">
    <citation type="submission" date="2020-11" db="EMBL/GenBank/DDBJ databases">
        <title>Nocardioides sp. nov., isolated from Soil of Cynanchum wilfordii Hemsley rhizosphere.</title>
        <authorList>
            <person name="Lee J.-S."/>
            <person name="Suh M.K."/>
            <person name="Kim J.-S."/>
        </authorList>
    </citation>
    <scope>NUCLEOTIDE SEQUENCE</scope>
    <source>
        <strain evidence="2">KCTC 19275</strain>
    </source>
</reference>
<name>A0A930VIP6_9ACTN</name>
<evidence type="ECO:0000313" key="2">
    <source>
        <dbReference type="EMBL" id="MBF4765247.1"/>
    </source>
</evidence>
<keyword evidence="1" id="KW-0732">Signal</keyword>
<evidence type="ECO:0000313" key="3">
    <source>
        <dbReference type="Proteomes" id="UP000640489"/>
    </source>
</evidence>
<feature type="chain" id="PRO_5038668662" evidence="1">
    <location>
        <begin position="34"/>
        <end position="261"/>
    </location>
</feature>
<organism evidence="2 3">
    <name type="scientific">Nocardioides islandensis</name>
    <dbReference type="NCBI Taxonomy" id="433663"/>
    <lineage>
        <taxon>Bacteria</taxon>
        <taxon>Bacillati</taxon>
        <taxon>Actinomycetota</taxon>
        <taxon>Actinomycetes</taxon>
        <taxon>Propionibacteriales</taxon>
        <taxon>Nocardioidaceae</taxon>
        <taxon>Nocardioides</taxon>
    </lineage>
</organism>
<protein>
    <submittedName>
        <fullName evidence="2">Uncharacterized protein</fullName>
    </submittedName>
</protein>
<sequence length="261" mass="27481">MSTNQSVGTTSMRRLALAVGLLVAAGLSGCADDADTAEAAGRPTSPSAGTSASSALLSIPEWNGQDEGAQVPLGSGTYAVPSSPWSVAGFRVTFPAGWTVQYGHVYAQHSDQPDEFGFYAVVVDEIFTDACRGEGGTTQAVGPGVDALITALLDQKGGALKTNVTDTIFGGYPATRIDLRIPKHADLDRCQMAEYGFAGLQVWYSEPADKYFVLLPGAVATVYVVDVEGERQVFLTQVGNPHSQTDLAELQTVLESIEIEE</sequence>
<dbReference type="AlphaFoldDB" id="A0A930VIP6"/>
<feature type="signal peptide" evidence="1">
    <location>
        <begin position="1"/>
        <end position="33"/>
    </location>
</feature>
<accession>A0A930VIP6</accession>
<dbReference type="RefSeq" id="WP_194708436.1">
    <property type="nucleotide sequence ID" value="NZ_JADKPN010000014.1"/>
</dbReference>
<dbReference type="EMBL" id="JADKPN010000014">
    <property type="protein sequence ID" value="MBF4765247.1"/>
    <property type="molecule type" value="Genomic_DNA"/>
</dbReference>
<comment type="caution">
    <text evidence="2">The sequence shown here is derived from an EMBL/GenBank/DDBJ whole genome shotgun (WGS) entry which is preliminary data.</text>
</comment>
<dbReference type="Proteomes" id="UP000640489">
    <property type="component" value="Unassembled WGS sequence"/>
</dbReference>
<gene>
    <name evidence="2" type="ORF">ISU07_19110</name>
</gene>
<proteinExistence type="predicted"/>